<dbReference type="Proteomes" id="UP000286402">
    <property type="component" value="Unassembled WGS sequence"/>
</dbReference>
<feature type="repeat" description="TPR" evidence="1">
    <location>
        <begin position="560"/>
        <end position="593"/>
    </location>
</feature>
<name>A0A420FWL8_9SPHI</name>
<evidence type="ECO:0000256" key="1">
    <source>
        <dbReference type="PROSITE-ProRule" id="PRU00339"/>
    </source>
</evidence>
<accession>A0A420FWL8</accession>
<organism evidence="4 5">
    <name type="scientific">Sphingobacterium siyangense</name>
    <dbReference type="NCBI Taxonomy" id="459529"/>
    <lineage>
        <taxon>Bacteria</taxon>
        <taxon>Pseudomonadati</taxon>
        <taxon>Bacteroidota</taxon>
        <taxon>Sphingobacteriia</taxon>
        <taxon>Sphingobacteriales</taxon>
        <taxon>Sphingobacteriaceae</taxon>
        <taxon>Sphingobacterium</taxon>
    </lineage>
</organism>
<keyword evidence="2" id="KW-0732">Signal</keyword>
<dbReference type="SUPFAM" id="SSF48452">
    <property type="entry name" value="TPR-like"/>
    <property type="match status" value="1"/>
</dbReference>
<evidence type="ECO:0000259" key="3">
    <source>
        <dbReference type="Pfam" id="PF00144"/>
    </source>
</evidence>
<protein>
    <recommendedName>
        <fullName evidence="3">Beta-lactamase-related domain-containing protein</fullName>
    </recommendedName>
</protein>
<dbReference type="InterPro" id="IPR011990">
    <property type="entry name" value="TPR-like_helical_dom_sf"/>
</dbReference>
<reference evidence="4 5" key="1">
    <citation type="submission" date="2016-07" db="EMBL/GenBank/DDBJ databases">
        <title>Genome analysis of Sphingobacterium siyangense T12B17.</title>
        <authorList>
            <person name="Xu D."/>
            <person name="Su Y."/>
            <person name="Zheng S."/>
        </authorList>
    </citation>
    <scope>NUCLEOTIDE SEQUENCE [LARGE SCALE GENOMIC DNA]</scope>
    <source>
        <strain evidence="4 5">T12B17</strain>
    </source>
</reference>
<dbReference type="InterPro" id="IPR050491">
    <property type="entry name" value="AmpC-like"/>
</dbReference>
<dbReference type="SUPFAM" id="SSF56601">
    <property type="entry name" value="beta-lactamase/transpeptidase-like"/>
    <property type="match status" value="1"/>
</dbReference>
<evidence type="ECO:0000313" key="5">
    <source>
        <dbReference type="Proteomes" id="UP000286402"/>
    </source>
</evidence>
<dbReference type="AlphaFoldDB" id="A0A420FWL8"/>
<proteinExistence type="predicted"/>
<dbReference type="Gene3D" id="1.25.40.10">
    <property type="entry name" value="Tetratricopeptide repeat domain"/>
    <property type="match status" value="1"/>
</dbReference>
<dbReference type="PROSITE" id="PS50293">
    <property type="entry name" value="TPR_REGION"/>
    <property type="match status" value="1"/>
</dbReference>
<dbReference type="SMART" id="SM00028">
    <property type="entry name" value="TPR"/>
    <property type="match status" value="1"/>
</dbReference>
<sequence>MIINKMKALPITGIFAILVSTAFAQTAHQKINEISHVESSLIPPVRFEGEPTWNIISRMKFYQVPGVSIAVIKNSEVLWSKTYGFADLDSKTPVRSNTLFQVASMSKPVSAYAALKEVELGKLESNVDVNLYLKSWKIPENDWTKGENVTLKNIVSHTAGLTVSGFPGYRITDPIPTAVEVLSGLKPANTPMVYVDKLPGSNFRYSGGGYTVLQQMLVDIEGKDYGSIMEEKVLSPLGMKNSTFAQPLPESKRQFAATAYTMDGKKVEGRYHVYPEQAAAGLWSTAEDYARFVIDIQRTLNGKSSLVISKKMAVEFTSPYIEPIIGLGVFLEDYNGSSYFCHGGWNEGFSSYFIGNKTSGDGVVILTNTNKPEFINELVRAVALTYQWPNYLAPINKILPLSPQELHDNSGRYRSGRYGVIRVYNQNGKLMSAQNLDKPVELVKVSANTFAMRDRNVNVIFSRDTESGQYELVQILRDKKIYSRNPKVNANDRTPLELILEGNFEDGLKAYQKAKEQDSSNDLLSEGFLNGVGYELLNQHKINQAVDIFKVNTMLYPKSENVYDSLAEAYLKSGQIDSAKENYRKVFEINPKNEKVSKILETL</sequence>
<feature type="domain" description="Beta-lactamase-related" evidence="3">
    <location>
        <begin position="58"/>
        <end position="380"/>
    </location>
</feature>
<dbReference type="PANTHER" id="PTHR46825">
    <property type="entry name" value="D-ALANYL-D-ALANINE-CARBOXYPEPTIDASE/ENDOPEPTIDASE AMPH"/>
    <property type="match status" value="1"/>
</dbReference>
<feature type="signal peptide" evidence="2">
    <location>
        <begin position="1"/>
        <end position="24"/>
    </location>
</feature>
<gene>
    <name evidence="4" type="ORF">BCY89_06850</name>
</gene>
<dbReference type="PANTHER" id="PTHR46825:SF12">
    <property type="entry name" value="PENICILLIN-BINDING PROTEIN 4"/>
    <property type="match status" value="1"/>
</dbReference>
<dbReference type="PROSITE" id="PS50005">
    <property type="entry name" value="TPR"/>
    <property type="match status" value="1"/>
</dbReference>
<evidence type="ECO:0000256" key="2">
    <source>
        <dbReference type="SAM" id="SignalP"/>
    </source>
</evidence>
<dbReference type="InterPro" id="IPR012338">
    <property type="entry name" value="Beta-lactam/transpept-like"/>
</dbReference>
<keyword evidence="1" id="KW-0802">TPR repeat</keyword>
<dbReference type="Pfam" id="PF13181">
    <property type="entry name" value="TPR_8"/>
    <property type="match status" value="1"/>
</dbReference>
<dbReference type="InterPro" id="IPR001466">
    <property type="entry name" value="Beta-lactam-related"/>
</dbReference>
<dbReference type="EMBL" id="MCAQ01000012">
    <property type="protein sequence ID" value="RKF37348.1"/>
    <property type="molecule type" value="Genomic_DNA"/>
</dbReference>
<dbReference type="InterPro" id="IPR019734">
    <property type="entry name" value="TPR_rpt"/>
</dbReference>
<feature type="chain" id="PRO_5019447278" description="Beta-lactamase-related domain-containing protein" evidence="2">
    <location>
        <begin position="25"/>
        <end position="603"/>
    </location>
</feature>
<dbReference type="Gene3D" id="3.40.710.10">
    <property type="entry name" value="DD-peptidase/beta-lactamase superfamily"/>
    <property type="match status" value="1"/>
</dbReference>
<keyword evidence="5" id="KW-1185">Reference proteome</keyword>
<dbReference type="Pfam" id="PF00144">
    <property type="entry name" value="Beta-lactamase"/>
    <property type="match status" value="1"/>
</dbReference>
<comment type="caution">
    <text evidence="4">The sequence shown here is derived from an EMBL/GenBank/DDBJ whole genome shotgun (WGS) entry which is preliminary data.</text>
</comment>
<evidence type="ECO:0000313" key="4">
    <source>
        <dbReference type="EMBL" id="RKF37348.1"/>
    </source>
</evidence>